<evidence type="ECO:0000256" key="1">
    <source>
        <dbReference type="SAM" id="Coils"/>
    </source>
</evidence>
<accession>A0A080M8Q9</accession>
<feature type="region of interest" description="Disordered" evidence="2">
    <location>
        <begin position="1"/>
        <end position="59"/>
    </location>
</feature>
<organism evidence="3 4">
    <name type="scientific">Candidatus Accumulibacter phosphatis</name>
    <dbReference type="NCBI Taxonomy" id="327160"/>
    <lineage>
        <taxon>Bacteria</taxon>
        <taxon>Pseudomonadati</taxon>
        <taxon>Pseudomonadota</taxon>
        <taxon>Betaproteobacteria</taxon>
        <taxon>Candidatus Accumulibacter</taxon>
    </lineage>
</organism>
<protein>
    <submittedName>
        <fullName evidence="3">Transposase</fullName>
    </submittedName>
</protein>
<feature type="region of interest" description="Disordered" evidence="2">
    <location>
        <begin position="93"/>
        <end position="112"/>
    </location>
</feature>
<evidence type="ECO:0000256" key="2">
    <source>
        <dbReference type="SAM" id="MobiDB-lite"/>
    </source>
</evidence>
<dbReference type="EMBL" id="JDVG02000210">
    <property type="protein sequence ID" value="KFB73514.1"/>
    <property type="molecule type" value="Genomic_DNA"/>
</dbReference>
<gene>
    <name evidence="3" type="ORF">AW09_001227</name>
</gene>
<proteinExistence type="predicted"/>
<name>A0A080M8Q9_9PROT</name>
<keyword evidence="1" id="KW-0175">Coiled coil</keyword>
<sequence>MANTKEDTMSTPNALALEDPLEGARRATGNGSSSAPPPNPEVAATAKRRQFSSSEKQRILAEADGCTEAGEIGALLRREGIYSSHLNTWRKQRQAAEQAALTPQKRGRKADPALQEARKITTLTQEIERLRHKLAQARTIIDVQKKVCALLGLPTDETLQELF</sequence>
<evidence type="ECO:0000313" key="4">
    <source>
        <dbReference type="Proteomes" id="UP000020077"/>
    </source>
</evidence>
<comment type="caution">
    <text evidence="3">The sequence shown here is derived from an EMBL/GenBank/DDBJ whole genome shotgun (WGS) entry which is preliminary data.</text>
</comment>
<evidence type="ECO:0000313" key="3">
    <source>
        <dbReference type="EMBL" id="KFB73514.1"/>
    </source>
</evidence>
<feature type="coiled-coil region" evidence="1">
    <location>
        <begin position="113"/>
        <end position="140"/>
    </location>
</feature>
<reference evidence="3 4" key="1">
    <citation type="submission" date="2014-02" db="EMBL/GenBank/DDBJ databases">
        <title>Expanding our view of genomic diversity in Candidatus Accumulibacter clades.</title>
        <authorList>
            <person name="Skennerton C.T."/>
            <person name="Barr J.J."/>
            <person name="Slater F.R."/>
            <person name="Bond P.L."/>
            <person name="Tyson G.W."/>
        </authorList>
    </citation>
    <scope>NUCLEOTIDE SEQUENCE [LARGE SCALE GENOMIC DNA]</scope>
    <source>
        <strain evidence="4">BA-91</strain>
    </source>
</reference>
<dbReference type="AlphaFoldDB" id="A0A080M8Q9"/>
<dbReference type="Proteomes" id="UP000020077">
    <property type="component" value="Unassembled WGS sequence"/>
</dbReference>